<dbReference type="Proteomes" id="UP000472274">
    <property type="component" value="Unplaced"/>
</dbReference>
<evidence type="ECO:0000256" key="6">
    <source>
        <dbReference type="ARBA" id="ARBA00022729"/>
    </source>
</evidence>
<keyword evidence="6" id="KW-0732">Signal</keyword>
<dbReference type="InParanoid" id="A0A674J6F1"/>
<evidence type="ECO:0000256" key="1">
    <source>
        <dbReference type="ARBA" id="ARBA00004613"/>
    </source>
</evidence>
<dbReference type="GO" id="GO:0008009">
    <property type="term" value="F:chemokine activity"/>
    <property type="evidence" value="ECO:0007669"/>
    <property type="project" value="InterPro"/>
</dbReference>
<evidence type="ECO:0000259" key="11">
    <source>
        <dbReference type="SMART" id="SM00199"/>
    </source>
</evidence>
<dbReference type="GO" id="GO:0005615">
    <property type="term" value="C:extracellular space"/>
    <property type="evidence" value="ECO:0007669"/>
    <property type="project" value="UniProtKB-KW"/>
</dbReference>
<evidence type="ECO:0000256" key="3">
    <source>
        <dbReference type="ARBA" id="ARBA00022500"/>
    </source>
</evidence>
<dbReference type="GeneTree" id="ENSGT01120000272182"/>
<feature type="domain" description="Chemokine interleukin-8-like" evidence="11">
    <location>
        <begin position="15"/>
        <end position="73"/>
    </location>
</feature>
<comment type="function">
    <text evidence="9">Chemokine, which displays chemotactic activity for T lymphocytes, preferentially Th2 cells, but not monocytes or granulocytes. Therefore plays an important role in a wide range of inflammatory and immunological processes. Acts by binding to CCR4 at T-cell surface. Mediates GM-CSF/CSF2-driven pain and inflammation. In the brain, required to maintain the typical, highly branched morphology of hippocampal microglia under homeostatic conditions. May be important for the appropriate adaptation of microglial morphology and synaptic plasticity to acute lipopolysaccharide (LPS)-induced neuroinflammation. Plays a role in wound healing, mainly by inducing fibroblast migration into the wound.</text>
</comment>
<reference evidence="12" key="1">
    <citation type="submission" date="2025-08" db="UniProtKB">
        <authorList>
            <consortium name="Ensembl"/>
        </authorList>
    </citation>
    <scope>IDENTIFICATION</scope>
</reference>
<keyword evidence="5 10" id="KW-0964">Secreted</keyword>
<evidence type="ECO:0000256" key="2">
    <source>
        <dbReference type="ARBA" id="ARBA00010868"/>
    </source>
</evidence>
<keyword evidence="4 10" id="KW-0202">Cytokine</keyword>
<dbReference type="InterPro" id="IPR000827">
    <property type="entry name" value="Chemokine_CC_CS"/>
</dbReference>
<name>A0A674J6F1_9SAUR</name>
<dbReference type="Gene3D" id="2.40.50.40">
    <property type="match status" value="1"/>
</dbReference>
<dbReference type="Ensembl" id="ENSTMTT00000015546.1">
    <property type="protein sequence ID" value="ENSTMTP00000015014.1"/>
    <property type="gene ID" value="ENSTMTG00000010950.1"/>
</dbReference>
<dbReference type="PANTHER" id="PTHR12015:SF111">
    <property type="entry name" value="C-C MOTIF CHEMOKINE 17"/>
    <property type="match status" value="1"/>
</dbReference>
<dbReference type="CDD" id="cd00272">
    <property type="entry name" value="Chemokine_CC"/>
    <property type="match status" value="1"/>
</dbReference>
<dbReference type="InterPro" id="IPR036048">
    <property type="entry name" value="Interleukin_8-like_sf"/>
</dbReference>
<proteinExistence type="inferred from homology"/>
<sequence>MVDAQRFLKTISATPVECCFNYVTGAIQLAKLVDFYWTPRECHLAAVVLETVAGREVCADPSKPWVKRAIRVLEAKRKQTSLSENHR</sequence>
<dbReference type="GO" id="GO:0006954">
    <property type="term" value="P:inflammatory response"/>
    <property type="evidence" value="ECO:0007669"/>
    <property type="project" value="UniProtKB-KW"/>
</dbReference>
<protein>
    <recommendedName>
        <fullName evidence="10">C-C motif chemokine</fullName>
    </recommendedName>
</protein>
<evidence type="ECO:0000313" key="13">
    <source>
        <dbReference type="Proteomes" id="UP000472274"/>
    </source>
</evidence>
<dbReference type="SMART" id="SM00199">
    <property type="entry name" value="SCY"/>
    <property type="match status" value="1"/>
</dbReference>
<evidence type="ECO:0000256" key="4">
    <source>
        <dbReference type="ARBA" id="ARBA00022514"/>
    </source>
</evidence>
<dbReference type="InterPro" id="IPR001811">
    <property type="entry name" value="Chemokine_IL8-like_dom"/>
</dbReference>
<dbReference type="PANTHER" id="PTHR12015">
    <property type="entry name" value="SMALL INDUCIBLE CYTOKINE A"/>
    <property type="match status" value="1"/>
</dbReference>
<evidence type="ECO:0000256" key="5">
    <source>
        <dbReference type="ARBA" id="ARBA00022525"/>
    </source>
</evidence>
<dbReference type="SUPFAM" id="SSF54117">
    <property type="entry name" value="Interleukin 8-like chemokines"/>
    <property type="match status" value="1"/>
</dbReference>
<comment type="subcellular location">
    <subcellularLocation>
        <location evidence="1 10">Secreted</location>
    </subcellularLocation>
</comment>
<evidence type="ECO:0000256" key="8">
    <source>
        <dbReference type="ARBA" id="ARBA00023198"/>
    </source>
</evidence>
<accession>A0A674J6F1</accession>
<evidence type="ECO:0000256" key="7">
    <source>
        <dbReference type="ARBA" id="ARBA00023157"/>
    </source>
</evidence>
<dbReference type="Pfam" id="PF00048">
    <property type="entry name" value="IL8"/>
    <property type="match status" value="1"/>
</dbReference>
<evidence type="ECO:0000256" key="9">
    <source>
        <dbReference type="ARBA" id="ARBA00046039"/>
    </source>
</evidence>
<keyword evidence="8" id="KW-0395">Inflammatory response</keyword>
<evidence type="ECO:0000256" key="10">
    <source>
        <dbReference type="RuleBase" id="RU361150"/>
    </source>
</evidence>
<keyword evidence="7" id="KW-1015">Disulfide bond</keyword>
<keyword evidence="3 10" id="KW-0145">Chemotaxis</keyword>
<dbReference type="PROSITE" id="PS00472">
    <property type="entry name" value="SMALL_CYTOKINES_CC"/>
    <property type="match status" value="1"/>
</dbReference>
<dbReference type="AlphaFoldDB" id="A0A674J6F1"/>
<dbReference type="InterPro" id="IPR039809">
    <property type="entry name" value="Chemokine_b/g/d"/>
</dbReference>
<evidence type="ECO:0000313" key="12">
    <source>
        <dbReference type="Ensembl" id="ENSTMTP00000015014.1"/>
    </source>
</evidence>
<keyword evidence="13" id="KW-1185">Reference proteome</keyword>
<dbReference type="GO" id="GO:0006955">
    <property type="term" value="P:immune response"/>
    <property type="evidence" value="ECO:0007669"/>
    <property type="project" value="InterPro"/>
</dbReference>
<organism evidence="12 13">
    <name type="scientific">Terrapene triunguis</name>
    <name type="common">Three-toed box turtle</name>
    <dbReference type="NCBI Taxonomy" id="2587831"/>
    <lineage>
        <taxon>Eukaryota</taxon>
        <taxon>Metazoa</taxon>
        <taxon>Chordata</taxon>
        <taxon>Craniata</taxon>
        <taxon>Vertebrata</taxon>
        <taxon>Euteleostomi</taxon>
        <taxon>Archelosauria</taxon>
        <taxon>Testudinata</taxon>
        <taxon>Testudines</taxon>
        <taxon>Cryptodira</taxon>
        <taxon>Durocryptodira</taxon>
        <taxon>Testudinoidea</taxon>
        <taxon>Emydidae</taxon>
        <taxon>Terrapene</taxon>
    </lineage>
</organism>
<comment type="similarity">
    <text evidence="2 10">Belongs to the intercrine beta (chemokine CC) family.</text>
</comment>
<dbReference type="FunFam" id="2.40.50.40:FF:000002">
    <property type="entry name" value="C-C motif chemokine"/>
    <property type="match status" value="1"/>
</dbReference>
<reference evidence="12" key="2">
    <citation type="submission" date="2025-09" db="UniProtKB">
        <authorList>
            <consortium name="Ensembl"/>
        </authorList>
    </citation>
    <scope>IDENTIFICATION</scope>
</reference>